<evidence type="ECO:0000256" key="1">
    <source>
        <dbReference type="ARBA" id="ARBA00006739"/>
    </source>
</evidence>
<dbReference type="Gene3D" id="3.90.550.10">
    <property type="entry name" value="Spore Coat Polysaccharide Biosynthesis Protein SpsA, Chain A"/>
    <property type="match status" value="1"/>
</dbReference>
<dbReference type="EMBL" id="WJHE01000426">
    <property type="protein sequence ID" value="MST32905.1"/>
    <property type="molecule type" value="Genomic_DNA"/>
</dbReference>
<dbReference type="InterPro" id="IPR029044">
    <property type="entry name" value="Nucleotide-diphossugar_trans"/>
</dbReference>
<dbReference type="SUPFAM" id="SSF53448">
    <property type="entry name" value="Nucleotide-diphospho-sugar transferases"/>
    <property type="match status" value="1"/>
</dbReference>
<dbReference type="PANTHER" id="PTHR48090">
    <property type="entry name" value="UNDECAPRENYL-PHOSPHATE 4-DEOXY-4-FORMAMIDO-L-ARABINOSE TRANSFERASE-RELATED"/>
    <property type="match status" value="1"/>
</dbReference>
<sequence length="713" mass="74617">MKSSNATPWVLGTTATVSASNFVFLVMVARTFSPDAFGAFAAIAALLLLYEVPASAVQALVAGATARRGRTLGRGGCDRGAGLLAVDCLLAGSAACVVVTLATPLLDSVLHLHGAGATVLLGVDALPVAIALVPKGILFGLGRLRPLAAALAAGAVTKLAVGVVLVHGGDGLDGAVAALVAGELVTASVLLFATRRELRSPTVEAALPESPRTLGLEGAGWGRGIGAAFASTGYWLLAGADLLVARHWLQPGQSGVYAAAATAAQLAMWVPVTVASSVMGSLVPWPGCRWKPKRRTAMVGAVLAGALLSAGIALAARPLLVAMFDSSYRGGSAVAGILALATALFGITTVAVAPMLARRRGIATWLPWVGAVAFLTVTALFHSSPLQIAWATLSVNGGVVAALVVVGVLSGARARMAAGAADQQNLAAEAELELTVVMPYYNPGDLLAHNLTATLEALAQTEATFEVIAVSDGSTDGSEQSIAHIGDPHLRRVVLPANQGKGAAVAAGLILGRGRYLGFIDADGDLDPSLLATFVTLMRLHQPDVVLGCKRHPLSLVDYPRLRTVYSRGYQLLIRAMFRLDLRDTQTGLKLIRRDVLAAALPRMLEKRFAWDLELLVVARRLGYRRFLEAPIVLRHQFTSTVSWKAVWRTFTDTLGIFYRLYALRWYDREHREISVRAGGGAAPVAVLRLGTGPSAVAWSSPRWARSVEGEPA</sequence>
<keyword evidence="2" id="KW-0812">Transmembrane</keyword>
<protein>
    <submittedName>
        <fullName evidence="4">Glycosyltransferase</fullName>
    </submittedName>
</protein>
<comment type="caution">
    <text evidence="4">The sequence shown here is derived from an EMBL/GenBank/DDBJ whole genome shotgun (WGS) entry which is preliminary data.</text>
</comment>
<feature type="transmembrane region" description="Helical" evidence="2">
    <location>
        <begin position="112"/>
        <end position="134"/>
    </location>
</feature>
<gene>
    <name evidence="4" type="ORF">GHK86_09260</name>
</gene>
<reference evidence="4 5" key="1">
    <citation type="submission" date="2019-11" db="EMBL/GenBank/DDBJ databases">
        <title>Acidiferrimicrobium australis gen. nov., sp. nov., an acidophilic and obligately heterotrophic, member of the Actinobacteria that catalyses dissimilatory oxido- reduction of iron isolated from metal-rich acidic water in Chile.</title>
        <authorList>
            <person name="Gonzalez D."/>
            <person name="Huber K."/>
            <person name="Hedrich S."/>
            <person name="Rojas-Villalobos C."/>
            <person name="Quatrini R."/>
            <person name="Dinamarca M.A."/>
            <person name="Schwarz A."/>
            <person name="Canales C."/>
            <person name="Nancucheo I."/>
        </authorList>
    </citation>
    <scope>NUCLEOTIDE SEQUENCE [LARGE SCALE GENOMIC DNA]</scope>
    <source>
        <strain evidence="4 5">USS-CCA1</strain>
    </source>
</reference>
<feature type="transmembrane region" description="Helical" evidence="2">
    <location>
        <begin position="297"/>
        <end position="320"/>
    </location>
</feature>
<feature type="transmembrane region" description="Helical" evidence="2">
    <location>
        <begin position="332"/>
        <end position="353"/>
    </location>
</feature>
<dbReference type="InterPro" id="IPR001173">
    <property type="entry name" value="Glyco_trans_2-like"/>
</dbReference>
<evidence type="ECO:0000313" key="4">
    <source>
        <dbReference type="EMBL" id="MST32905.1"/>
    </source>
</evidence>
<keyword evidence="2" id="KW-0472">Membrane</keyword>
<dbReference type="Pfam" id="PF00535">
    <property type="entry name" value="Glycos_transf_2"/>
    <property type="match status" value="1"/>
</dbReference>
<evidence type="ECO:0000256" key="2">
    <source>
        <dbReference type="SAM" id="Phobius"/>
    </source>
</evidence>
<feature type="transmembrane region" description="Helical" evidence="2">
    <location>
        <begin position="365"/>
        <end position="382"/>
    </location>
</feature>
<feature type="domain" description="Glycosyltransferase 2-like" evidence="3">
    <location>
        <begin position="435"/>
        <end position="597"/>
    </location>
</feature>
<keyword evidence="5" id="KW-1185">Reference proteome</keyword>
<feature type="transmembrane region" description="Helical" evidence="2">
    <location>
        <begin position="174"/>
        <end position="193"/>
    </location>
</feature>
<name>A0ABW9QSU5_9ACTN</name>
<feature type="transmembrane region" description="Helical" evidence="2">
    <location>
        <begin position="388"/>
        <end position="409"/>
    </location>
</feature>
<feature type="transmembrane region" description="Helical" evidence="2">
    <location>
        <begin position="36"/>
        <end position="61"/>
    </location>
</feature>
<accession>A0ABW9QSU5</accession>
<proteinExistence type="inferred from homology"/>
<comment type="similarity">
    <text evidence="1">Belongs to the glycosyltransferase 2 family.</text>
</comment>
<feature type="transmembrane region" description="Helical" evidence="2">
    <location>
        <begin position="82"/>
        <end position="106"/>
    </location>
</feature>
<dbReference type="InterPro" id="IPR050256">
    <property type="entry name" value="Glycosyltransferase_2"/>
</dbReference>
<feature type="transmembrane region" description="Helical" evidence="2">
    <location>
        <begin position="9"/>
        <end position="30"/>
    </location>
</feature>
<evidence type="ECO:0000313" key="5">
    <source>
        <dbReference type="Proteomes" id="UP000437736"/>
    </source>
</evidence>
<dbReference type="Proteomes" id="UP000437736">
    <property type="component" value="Unassembled WGS sequence"/>
</dbReference>
<evidence type="ECO:0000259" key="3">
    <source>
        <dbReference type="Pfam" id="PF00535"/>
    </source>
</evidence>
<organism evidence="4 5">
    <name type="scientific">Acidiferrimicrobium australe</name>
    <dbReference type="NCBI Taxonomy" id="2664430"/>
    <lineage>
        <taxon>Bacteria</taxon>
        <taxon>Bacillati</taxon>
        <taxon>Actinomycetota</taxon>
        <taxon>Acidimicrobiia</taxon>
        <taxon>Acidimicrobiales</taxon>
        <taxon>Acidimicrobiaceae</taxon>
        <taxon>Acidiferrimicrobium</taxon>
    </lineage>
</organism>
<keyword evidence="2" id="KW-1133">Transmembrane helix</keyword>
<feature type="transmembrane region" description="Helical" evidence="2">
    <location>
        <begin position="146"/>
        <end position="168"/>
    </location>
</feature>